<dbReference type="InterPro" id="IPR030666">
    <property type="entry name" value="IPP_transferase_euk"/>
</dbReference>
<dbReference type="PANTHER" id="PTHR11088">
    <property type="entry name" value="TRNA DIMETHYLALLYLTRANSFERASE"/>
    <property type="match status" value="1"/>
</dbReference>
<evidence type="ECO:0000256" key="1">
    <source>
        <dbReference type="ARBA" id="ARBA00005842"/>
    </source>
</evidence>
<protein>
    <recommendedName>
        <fullName evidence="5 6">tRNA dimethylallyltransferase</fullName>
        <ecNumber evidence="5 6">2.5.1.75</ecNumber>
    </recommendedName>
</protein>
<keyword evidence="3 5" id="KW-0547">Nucleotide-binding</keyword>
<dbReference type="NCBIfam" id="TIGR00174">
    <property type="entry name" value="miaA"/>
    <property type="match status" value="1"/>
</dbReference>
<proteinExistence type="inferred from homology"/>
<evidence type="ECO:0000256" key="6">
    <source>
        <dbReference type="RuleBase" id="RU003783"/>
    </source>
</evidence>
<keyword evidence="4 5" id="KW-0067">ATP-binding</keyword>
<evidence type="ECO:0000313" key="9">
    <source>
        <dbReference type="Proteomes" id="UP000030854"/>
    </source>
</evidence>
<evidence type="ECO:0000256" key="4">
    <source>
        <dbReference type="ARBA" id="ARBA00022840"/>
    </source>
</evidence>
<evidence type="ECO:0000313" key="8">
    <source>
        <dbReference type="EMBL" id="KHJ31810.1"/>
    </source>
</evidence>
<name>A0A0B1P3D3_UNCNE</name>
<evidence type="ECO:0000256" key="5">
    <source>
        <dbReference type="PIRNR" id="PIRNR039110"/>
    </source>
</evidence>
<dbReference type="Pfam" id="PF01715">
    <property type="entry name" value="IPPT"/>
    <property type="match status" value="1"/>
</dbReference>
<keyword evidence="5 6" id="KW-0819">tRNA processing</keyword>
<dbReference type="Gene3D" id="3.30.160.60">
    <property type="entry name" value="Classic Zinc Finger"/>
    <property type="match status" value="1"/>
</dbReference>
<dbReference type="Gene3D" id="1.10.20.140">
    <property type="match status" value="1"/>
</dbReference>
<dbReference type="AlphaFoldDB" id="A0A0B1P3D3"/>
<comment type="catalytic activity">
    <reaction evidence="5 6">
        <text>adenosine(37) in tRNA + dimethylallyl diphosphate = N(6)-dimethylallyladenosine(37) in tRNA + diphosphate</text>
        <dbReference type="Rhea" id="RHEA:26482"/>
        <dbReference type="Rhea" id="RHEA-COMP:10162"/>
        <dbReference type="Rhea" id="RHEA-COMP:10375"/>
        <dbReference type="ChEBI" id="CHEBI:33019"/>
        <dbReference type="ChEBI" id="CHEBI:57623"/>
        <dbReference type="ChEBI" id="CHEBI:74411"/>
        <dbReference type="ChEBI" id="CHEBI:74415"/>
        <dbReference type="EC" id="2.5.1.75"/>
    </reaction>
</comment>
<accession>A0A0B1P3D3</accession>
<gene>
    <name evidence="8" type="ORF">EV44_g0062</name>
</gene>
<dbReference type="EMBL" id="JNVN01002568">
    <property type="protein sequence ID" value="KHJ31810.1"/>
    <property type="molecule type" value="Genomic_DNA"/>
</dbReference>
<dbReference type="PIRSF" id="PIRSF039110">
    <property type="entry name" value="IPP_transferase"/>
    <property type="match status" value="1"/>
</dbReference>
<dbReference type="Gene3D" id="3.40.50.300">
    <property type="entry name" value="P-loop containing nucleotide triphosphate hydrolases"/>
    <property type="match status" value="1"/>
</dbReference>
<dbReference type="GO" id="GO:0005524">
    <property type="term" value="F:ATP binding"/>
    <property type="evidence" value="ECO:0007669"/>
    <property type="project" value="UniProtKB-UniRule"/>
</dbReference>
<keyword evidence="9" id="KW-1185">Reference proteome</keyword>
<comment type="caution">
    <text evidence="8">The sequence shown here is derived from an EMBL/GenBank/DDBJ whole genome shotgun (WGS) entry which is preliminary data.</text>
</comment>
<dbReference type="EC" id="2.5.1.75" evidence="5 6"/>
<dbReference type="STRING" id="52586.A0A0B1P3D3"/>
<organism evidence="8 9">
    <name type="scientific">Uncinula necator</name>
    <name type="common">Grape powdery mildew</name>
    <dbReference type="NCBI Taxonomy" id="52586"/>
    <lineage>
        <taxon>Eukaryota</taxon>
        <taxon>Fungi</taxon>
        <taxon>Dikarya</taxon>
        <taxon>Ascomycota</taxon>
        <taxon>Pezizomycotina</taxon>
        <taxon>Leotiomycetes</taxon>
        <taxon>Erysiphales</taxon>
        <taxon>Erysiphaceae</taxon>
        <taxon>Erysiphe</taxon>
    </lineage>
</organism>
<comment type="function">
    <text evidence="5">Catalyzes the transfer of a dimethylallyl group onto the adenine at position 37.</text>
</comment>
<dbReference type="SUPFAM" id="SSF52540">
    <property type="entry name" value="P-loop containing nucleoside triphosphate hydrolases"/>
    <property type="match status" value="2"/>
</dbReference>
<dbReference type="InterPro" id="IPR039657">
    <property type="entry name" value="Dimethylallyltransferase"/>
</dbReference>
<dbReference type="OMA" id="WGLHLKS"/>
<dbReference type="InterPro" id="IPR018022">
    <property type="entry name" value="IPT"/>
</dbReference>
<dbReference type="InterPro" id="IPR027417">
    <property type="entry name" value="P-loop_NTPase"/>
</dbReference>
<evidence type="ECO:0000256" key="3">
    <source>
        <dbReference type="ARBA" id="ARBA00022741"/>
    </source>
</evidence>
<comment type="similarity">
    <text evidence="1 5 7">Belongs to the IPP transferase family.</text>
</comment>
<dbReference type="GO" id="GO:0052381">
    <property type="term" value="F:tRNA dimethylallyltransferase activity"/>
    <property type="evidence" value="ECO:0007669"/>
    <property type="project" value="UniProtKB-UniRule"/>
</dbReference>
<evidence type="ECO:0000256" key="7">
    <source>
        <dbReference type="RuleBase" id="RU003785"/>
    </source>
</evidence>
<dbReference type="Proteomes" id="UP000030854">
    <property type="component" value="Unassembled WGS sequence"/>
</dbReference>
<dbReference type="PANTHER" id="PTHR11088:SF89">
    <property type="entry name" value="TRNA DIMETHYLALLYLTRANSFERASE"/>
    <property type="match status" value="1"/>
</dbReference>
<evidence type="ECO:0000256" key="2">
    <source>
        <dbReference type="ARBA" id="ARBA00022679"/>
    </source>
</evidence>
<dbReference type="HAMAP" id="MF_00185">
    <property type="entry name" value="IPP_trans"/>
    <property type="match status" value="1"/>
</dbReference>
<dbReference type="GO" id="GO:0005739">
    <property type="term" value="C:mitochondrion"/>
    <property type="evidence" value="ECO:0007669"/>
    <property type="project" value="TreeGrafter"/>
</dbReference>
<keyword evidence="5" id="KW-0963">Cytoplasm</keyword>
<reference evidence="8 9" key="1">
    <citation type="journal article" date="2014" name="BMC Genomics">
        <title>Adaptive genomic structural variation in the grape powdery mildew pathogen, Erysiphe necator.</title>
        <authorList>
            <person name="Jones L."/>
            <person name="Riaz S."/>
            <person name="Morales-Cruz A."/>
            <person name="Amrine K.C."/>
            <person name="McGuire B."/>
            <person name="Gubler W.D."/>
            <person name="Walker M.A."/>
            <person name="Cantu D."/>
        </authorList>
    </citation>
    <scope>NUCLEOTIDE SEQUENCE [LARGE SCALE GENOMIC DNA]</scope>
    <source>
        <strain evidence="9">c</strain>
    </source>
</reference>
<dbReference type="GO" id="GO:0006400">
    <property type="term" value="P:tRNA modification"/>
    <property type="evidence" value="ECO:0007669"/>
    <property type="project" value="TreeGrafter"/>
</dbReference>
<keyword evidence="2 5" id="KW-0808">Transferase</keyword>
<sequence length="464" mass="53873">MWNRFWNWSMASRIPKEPTLFVLGATGTGKSSLAVDLAKRFNGEIINSDAMQMYAGLPIITNKITYEEEQGIPHHLLGNVQLDEEPWRIGVFQREAKNIMRQIRARGRVPIVVGGTHYYIQSLLFRDSIIGEREADDSDHKLGQESIDEFPILNGPSERILEKLKEVDPLMAERWHPNDTRKIMRSLKIFLETGERASDLYARQQEYRDKNCQDSSKIDFFGENISPESTLLFWIYAEPEVLKKRLDDRVIKMVETGLLDEVKSIDQYLEKQLSNGIKIDITRGIWASIGWKEFESYRLALKTGTDVENALNFSIQKTQIATRQYAKRQLRWIRLKLRPALAWDHGWSRRFYLLNGTNISKFKEDVTDIAIKITADFLANKELPLPQEISSTAKIVLSTDDKKPNVWFRQTCDTCLITSMNEIEWDSHLRSRRHRALVKKRLKKMERRGSRDLDLSNPSTSDVP</sequence>
<dbReference type="HOGENOM" id="CLU_032616_2_3_1"/>